<dbReference type="Proteomes" id="UP000825701">
    <property type="component" value="Chromosome"/>
</dbReference>
<name>A0A9E6RDH4_9HYPH</name>
<dbReference type="RefSeq" id="WP_261404575.1">
    <property type="nucleotide sequence ID" value="NZ_CP081869.1"/>
</dbReference>
<keyword evidence="3" id="KW-1185">Reference proteome</keyword>
<dbReference type="KEGG" id="cmet:K6K41_07425"/>
<organism evidence="2 3">
    <name type="scientific">Chenggangzhangella methanolivorans</name>
    <dbReference type="NCBI Taxonomy" id="1437009"/>
    <lineage>
        <taxon>Bacteria</taxon>
        <taxon>Pseudomonadati</taxon>
        <taxon>Pseudomonadota</taxon>
        <taxon>Alphaproteobacteria</taxon>
        <taxon>Hyphomicrobiales</taxon>
        <taxon>Methylopilaceae</taxon>
        <taxon>Chenggangzhangella</taxon>
    </lineage>
</organism>
<accession>A0A9E6RDH4</accession>
<proteinExistence type="predicted"/>
<gene>
    <name evidence="2" type="ORF">K6K41_07425</name>
</gene>
<dbReference type="EMBL" id="CP081869">
    <property type="protein sequence ID" value="QZO01318.1"/>
    <property type="molecule type" value="Genomic_DNA"/>
</dbReference>
<keyword evidence="1" id="KW-0812">Transmembrane</keyword>
<reference evidence="2" key="1">
    <citation type="submission" date="2021-08" db="EMBL/GenBank/DDBJ databases">
        <authorList>
            <person name="Zhang H."/>
            <person name="Xu M."/>
            <person name="Yu Z."/>
            <person name="Yang L."/>
            <person name="Cai Y."/>
        </authorList>
    </citation>
    <scope>NUCLEOTIDE SEQUENCE</scope>
    <source>
        <strain evidence="2">CHL1</strain>
    </source>
</reference>
<evidence type="ECO:0000313" key="2">
    <source>
        <dbReference type="EMBL" id="QZO01318.1"/>
    </source>
</evidence>
<protein>
    <submittedName>
        <fullName evidence="2">Uncharacterized protein</fullName>
    </submittedName>
</protein>
<dbReference type="AlphaFoldDB" id="A0A9E6RDH4"/>
<keyword evidence="1" id="KW-0472">Membrane</keyword>
<feature type="transmembrane region" description="Helical" evidence="1">
    <location>
        <begin position="53"/>
        <end position="75"/>
    </location>
</feature>
<evidence type="ECO:0000313" key="3">
    <source>
        <dbReference type="Proteomes" id="UP000825701"/>
    </source>
</evidence>
<evidence type="ECO:0000256" key="1">
    <source>
        <dbReference type="SAM" id="Phobius"/>
    </source>
</evidence>
<feature type="transmembrane region" description="Helical" evidence="1">
    <location>
        <begin position="23"/>
        <end position="47"/>
    </location>
</feature>
<sequence>MARVAFEAGPALGTPRLSVGRRWALTLAATAASTYALDAVATAAGAGLAASRVLAAAGIGPLLALLAASYVVWALGLRVAIAANWTLLETTGASSNALSKAAYDVAQARSRNLLLRRRAAAAGYVAMEVAKEAPYYAGAFGAALVVEELTARDALAFLIGSNFGAAAYECALGQTIRRFLPAGADGLLPSKPRSALADEIAATTRRADERTVASS</sequence>
<keyword evidence="1" id="KW-1133">Transmembrane helix</keyword>